<sequence length="253" mass="27660">MVRLRPTAALCLALAGTLHPVLASAAGDWLTTLEGIDLEPEKPGFEAFYDTRLGITWLADVGAVQGTRYAWTDPSHGHVSTPLAEFDNAQRWLARARFGDVGGWRLPSPAEFGSMFFQTLGHSGNVLQERGPFMNLGSYPADDDSTGRYVWTSEVWGPIITTFGMEGYGWNTALSGNPMIPWPVHDGRVQPPPRVAGRADWAQLPYAVRCRNGRTGQEVTMEQVVRPSYDCRRAGLQAISGDPVSVTITGTLR</sequence>
<accession>A0A940YDA6</accession>
<dbReference type="Proteomes" id="UP000678374">
    <property type="component" value="Unassembled WGS sequence"/>
</dbReference>
<evidence type="ECO:0008006" key="4">
    <source>
        <dbReference type="Google" id="ProtNLM"/>
    </source>
</evidence>
<keyword evidence="3" id="KW-1185">Reference proteome</keyword>
<feature type="signal peptide" evidence="1">
    <location>
        <begin position="1"/>
        <end position="25"/>
    </location>
</feature>
<reference evidence="2" key="1">
    <citation type="submission" date="2021-04" db="EMBL/GenBank/DDBJ databases">
        <title>The genome sequence of Ideonella sp. 4Y11.</title>
        <authorList>
            <person name="Liu Y."/>
        </authorList>
    </citation>
    <scope>NUCLEOTIDE SEQUENCE</scope>
    <source>
        <strain evidence="2">4Y11</strain>
    </source>
</reference>
<evidence type="ECO:0000313" key="2">
    <source>
        <dbReference type="EMBL" id="MBQ0958055.1"/>
    </source>
</evidence>
<dbReference type="AlphaFoldDB" id="A0A940YDA6"/>
<proteinExistence type="predicted"/>
<comment type="caution">
    <text evidence="2">The sequence shown here is derived from an EMBL/GenBank/DDBJ whole genome shotgun (WGS) entry which is preliminary data.</text>
</comment>
<gene>
    <name evidence="2" type="ORF">KAK06_03710</name>
</gene>
<name>A0A940YDA6_9BURK</name>
<dbReference type="RefSeq" id="WP_210800475.1">
    <property type="nucleotide sequence ID" value="NZ_JAGQDE010000002.1"/>
</dbReference>
<evidence type="ECO:0000313" key="3">
    <source>
        <dbReference type="Proteomes" id="UP000678374"/>
    </source>
</evidence>
<keyword evidence="1" id="KW-0732">Signal</keyword>
<feature type="chain" id="PRO_5037582421" description="DUF1566 domain-containing protein" evidence="1">
    <location>
        <begin position="26"/>
        <end position="253"/>
    </location>
</feature>
<protein>
    <recommendedName>
        <fullName evidence="4">DUF1566 domain-containing protein</fullName>
    </recommendedName>
</protein>
<evidence type="ECO:0000256" key="1">
    <source>
        <dbReference type="SAM" id="SignalP"/>
    </source>
</evidence>
<organism evidence="2 3">
    <name type="scientific">Ideonella aquatica</name>
    <dbReference type="NCBI Taxonomy" id="2824119"/>
    <lineage>
        <taxon>Bacteria</taxon>
        <taxon>Pseudomonadati</taxon>
        <taxon>Pseudomonadota</taxon>
        <taxon>Betaproteobacteria</taxon>
        <taxon>Burkholderiales</taxon>
        <taxon>Sphaerotilaceae</taxon>
        <taxon>Ideonella</taxon>
    </lineage>
</organism>
<dbReference type="EMBL" id="JAGQDE010000002">
    <property type="protein sequence ID" value="MBQ0958055.1"/>
    <property type="molecule type" value="Genomic_DNA"/>
</dbReference>